<proteinExistence type="predicted"/>
<organism evidence="2 3">
    <name type="scientific">Mesorhizobium qingshengii</name>
    <dbReference type="NCBI Taxonomy" id="1165689"/>
    <lineage>
        <taxon>Bacteria</taxon>
        <taxon>Pseudomonadati</taxon>
        <taxon>Pseudomonadota</taxon>
        <taxon>Alphaproteobacteria</taxon>
        <taxon>Hyphomicrobiales</taxon>
        <taxon>Phyllobacteriaceae</taxon>
        <taxon>Mesorhizobium</taxon>
    </lineage>
</organism>
<accession>A0ABT4R230</accession>
<protein>
    <submittedName>
        <fullName evidence="2">Transglutaminase domain-containing protein</fullName>
    </submittedName>
</protein>
<dbReference type="EMBL" id="JAPFQA010000019">
    <property type="protein sequence ID" value="MCZ8547904.1"/>
    <property type="molecule type" value="Genomic_DNA"/>
</dbReference>
<keyword evidence="1" id="KW-0732">Signal</keyword>
<evidence type="ECO:0000256" key="1">
    <source>
        <dbReference type="SAM" id="SignalP"/>
    </source>
</evidence>
<gene>
    <name evidence="2" type="ORF">OOJ09_27310</name>
</gene>
<feature type="chain" id="PRO_5046940828" evidence="1">
    <location>
        <begin position="23"/>
        <end position="247"/>
    </location>
</feature>
<feature type="signal peptide" evidence="1">
    <location>
        <begin position="1"/>
        <end position="22"/>
    </location>
</feature>
<reference evidence="2" key="1">
    <citation type="submission" date="2022-11" db="EMBL/GenBank/DDBJ databases">
        <authorList>
            <person name="Coimbra C."/>
        </authorList>
    </citation>
    <scope>NUCLEOTIDE SEQUENCE</scope>
    <source>
        <strain evidence="2">Jales19</strain>
    </source>
</reference>
<name>A0ABT4R230_9HYPH</name>
<dbReference type="InterPro" id="IPR038765">
    <property type="entry name" value="Papain-like_cys_pep_sf"/>
</dbReference>
<dbReference type="RefSeq" id="WP_269908169.1">
    <property type="nucleotide sequence ID" value="NZ_JAPFQA010000019.1"/>
</dbReference>
<evidence type="ECO:0000313" key="2">
    <source>
        <dbReference type="EMBL" id="MCZ8547904.1"/>
    </source>
</evidence>
<keyword evidence="3" id="KW-1185">Reference proteome</keyword>
<comment type="caution">
    <text evidence="2">The sequence shown here is derived from an EMBL/GenBank/DDBJ whole genome shotgun (WGS) entry which is preliminary data.</text>
</comment>
<evidence type="ECO:0000313" key="3">
    <source>
        <dbReference type="Proteomes" id="UP001152178"/>
    </source>
</evidence>
<dbReference type="SUPFAM" id="SSF54001">
    <property type="entry name" value="Cysteine proteinases"/>
    <property type="match status" value="1"/>
</dbReference>
<dbReference type="Proteomes" id="UP001152178">
    <property type="component" value="Unassembled WGS sequence"/>
</dbReference>
<sequence>MNRRMFLIGAGLTAFAPAYAVAQSQTSEPLDARVAELEREMATLRAEGKPISTGWVAGKLEAGLTDRDRRVAAFKIVQNLPYRLTAWTGDPDSLFANGRGDCRHKSAALLRLMRARKFDARPIQLPFDWADLPIPKAVLAPLAETRGFHDTVEVRINGKMTLVDPTWDPVLAKAGFPFLANWDGIEPTPAITPRANGVIRQGDFKAGTDLYAHFGIRWPERARTLAFNRAFNAWTDELRARENPVRG</sequence>